<name>A0A125W8J3_ENTFL</name>
<dbReference type="RefSeq" id="WP_002360491.1">
    <property type="nucleotide sequence ID" value="NZ_GL454426.1"/>
</dbReference>
<evidence type="ECO:0000313" key="1">
    <source>
        <dbReference type="EMBL" id="EFM83689.1"/>
    </source>
</evidence>
<dbReference type="AlphaFoldDB" id="A0A125W8J3"/>
<organism evidence="1 2">
    <name type="scientific">Enterococcus faecalis TX4248</name>
    <dbReference type="NCBI Taxonomy" id="749495"/>
    <lineage>
        <taxon>Bacteria</taxon>
        <taxon>Bacillati</taxon>
        <taxon>Bacillota</taxon>
        <taxon>Bacilli</taxon>
        <taxon>Lactobacillales</taxon>
        <taxon>Enterococcaceae</taxon>
        <taxon>Enterococcus</taxon>
    </lineage>
</organism>
<protein>
    <submittedName>
        <fullName evidence="1">Phage transcriptional regulator, RinA family</fullName>
    </submittedName>
</protein>
<sequence>MRTSTFNYIKDILADFYKTDEYIRQREEELRHPYQEADLNAGIRGQGLHSVVTERMAITIAMDRRLWNLERNRDIIKNCLAEADEQTRVIIEELYMKKRPSLTLIGLAQQLFISKSQAYKLRNHFFEAVADELGM</sequence>
<proteinExistence type="predicted"/>
<dbReference type="GeneID" id="60893667"/>
<comment type="caution">
    <text evidence="1">The sequence shown here is derived from an EMBL/GenBank/DDBJ whole genome shotgun (WGS) entry which is preliminary data.</text>
</comment>
<dbReference type="NCBIfam" id="TIGR01636">
    <property type="entry name" value="phage_rinA"/>
    <property type="match status" value="1"/>
</dbReference>
<dbReference type="HOGENOM" id="CLU_129884_1_0_9"/>
<dbReference type="InterPro" id="IPR006523">
    <property type="entry name" value="RinA"/>
</dbReference>
<reference evidence="1 2" key="1">
    <citation type="submission" date="2010-07" db="EMBL/GenBank/DDBJ databases">
        <authorList>
            <person name="Sid Ahmed O."/>
        </authorList>
    </citation>
    <scope>NUCLEOTIDE SEQUENCE [LARGE SCALE GENOMIC DNA]</scope>
    <source>
        <strain evidence="1 2">TX4248</strain>
    </source>
</reference>
<gene>
    <name evidence="1" type="ORF">HMPREF9498_00685</name>
</gene>
<dbReference type="Proteomes" id="UP000004846">
    <property type="component" value="Unassembled WGS sequence"/>
</dbReference>
<accession>A0A125W8J3</accession>
<dbReference type="EMBL" id="AEBR01000020">
    <property type="protein sequence ID" value="EFM83689.1"/>
    <property type="molecule type" value="Genomic_DNA"/>
</dbReference>
<evidence type="ECO:0000313" key="2">
    <source>
        <dbReference type="Proteomes" id="UP000004846"/>
    </source>
</evidence>